<evidence type="ECO:0000313" key="3">
    <source>
        <dbReference type="Proteomes" id="UP000789901"/>
    </source>
</evidence>
<evidence type="ECO:0000256" key="1">
    <source>
        <dbReference type="SAM" id="MobiDB-lite"/>
    </source>
</evidence>
<gene>
    <name evidence="2" type="ORF">GMARGA_LOCUS33861</name>
</gene>
<feature type="region of interest" description="Disordered" evidence="1">
    <location>
        <begin position="1"/>
        <end position="48"/>
    </location>
</feature>
<feature type="non-terminal residue" evidence="2">
    <location>
        <position position="91"/>
    </location>
</feature>
<keyword evidence="3" id="KW-1185">Reference proteome</keyword>
<proteinExistence type="predicted"/>
<name>A0ABN7WQW9_GIGMA</name>
<organism evidence="2 3">
    <name type="scientific">Gigaspora margarita</name>
    <dbReference type="NCBI Taxonomy" id="4874"/>
    <lineage>
        <taxon>Eukaryota</taxon>
        <taxon>Fungi</taxon>
        <taxon>Fungi incertae sedis</taxon>
        <taxon>Mucoromycota</taxon>
        <taxon>Glomeromycotina</taxon>
        <taxon>Glomeromycetes</taxon>
        <taxon>Diversisporales</taxon>
        <taxon>Gigasporaceae</taxon>
        <taxon>Gigaspora</taxon>
    </lineage>
</organism>
<reference evidence="2 3" key="1">
    <citation type="submission" date="2021-06" db="EMBL/GenBank/DDBJ databases">
        <authorList>
            <person name="Kallberg Y."/>
            <person name="Tangrot J."/>
            <person name="Rosling A."/>
        </authorList>
    </citation>
    <scope>NUCLEOTIDE SEQUENCE [LARGE SCALE GENOMIC DNA]</scope>
    <source>
        <strain evidence="2 3">120-4 pot B 10/14</strain>
    </source>
</reference>
<evidence type="ECO:0000313" key="2">
    <source>
        <dbReference type="EMBL" id="CAG8838212.1"/>
    </source>
</evidence>
<dbReference type="Proteomes" id="UP000789901">
    <property type="component" value="Unassembled WGS sequence"/>
</dbReference>
<accession>A0ABN7WQW9</accession>
<feature type="compositionally biased region" description="Basic residues" evidence="1">
    <location>
        <begin position="38"/>
        <end position="48"/>
    </location>
</feature>
<feature type="compositionally biased region" description="Polar residues" evidence="1">
    <location>
        <begin position="8"/>
        <end position="37"/>
    </location>
</feature>
<protein>
    <submittedName>
        <fullName evidence="2">31525_t:CDS:1</fullName>
    </submittedName>
</protein>
<sequence>MDVEQETEGANTVSEGETSLEGYSNSESANKSNQQLANKRRKLSKKGRPRHSFIWKYYKTDQAEGFHYCDVEVPVSSEHPDGKCSHKFQIT</sequence>
<dbReference type="EMBL" id="CAJVQB010057575">
    <property type="protein sequence ID" value="CAG8838212.1"/>
    <property type="molecule type" value="Genomic_DNA"/>
</dbReference>
<comment type="caution">
    <text evidence="2">The sequence shown here is derived from an EMBL/GenBank/DDBJ whole genome shotgun (WGS) entry which is preliminary data.</text>
</comment>